<feature type="compositionally biased region" description="Low complexity" evidence="1">
    <location>
        <begin position="89"/>
        <end position="100"/>
    </location>
</feature>
<dbReference type="AlphaFoldDB" id="A0A086SXN7"/>
<sequence length="107" mass="10804">MSSSKRRKLESQDAPQSPVSAISAISAISARRRLVGEGGDDGSSNSAPSTPEPHASISSSNAFSVLQGLSRQGDSPSVSASQVANAYLGPAKPARSAAPRRGGELKG</sequence>
<organism evidence="2 3">
    <name type="scientific">Hapsidospora chrysogenum (strain ATCC 11550 / CBS 779.69 / DSM 880 / IAM 14645 / JCM 23072 / IMI 49137)</name>
    <name type="common">Acremonium chrysogenum</name>
    <dbReference type="NCBI Taxonomy" id="857340"/>
    <lineage>
        <taxon>Eukaryota</taxon>
        <taxon>Fungi</taxon>
        <taxon>Dikarya</taxon>
        <taxon>Ascomycota</taxon>
        <taxon>Pezizomycotina</taxon>
        <taxon>Sordariomycetes</taxon>
        <taxon>Hypocreomycetidae</taxon>
        <taxon>Hypocreales</taxon>
        <taxon>Bionectriaceae</taxon>
        <taxon>Hapsidospora</taxon>
    </lineage>
</organism>
<comment type="caution">
    <text evidence="2">The sequence shown here is derived from an EMBL/GenBank/DDBJ whole genome shotgun (WGS) entry which is preliminary data.</text>
</comment>
<accession>A0A086SXN7</accession>
<evidence type="ECO:0000313" key="3">
    <source>
        <dbReference type="Proteomes" id="UP000029964"/>
    </source>
</evidence>
<proteinExistence type="predicted"/>
<keyword evidence="3" id="KW-1185">Reference proteome</keyword>
<gene>
    <name evidence="2" type="ORF">ACRE_074260</name>
</gene>
<dbReference type="HOGENOM" id="CLU_2209217_0_0_1"/>
<name>A0A086SXN7_HAPC1</name>
<dbReference type="EMBL" id="JPKY01000112">
    <property type="protein sequence ID" value="KFH41869.1"/>
    <property type="molecule type" value="Genomic_DNA"/>
</dbReference>
<feature type="compositionally biased region" description="Polar residues" evidence="1">
    <location>
        <begin position="56"/>
        <end position="84"/>
    </location>
</feature>
<protein>
    <submittedName>
        <fullName evidence="2">Uncharacterized protein</fullName>
    </submittedName>
</protein>
<reference evidence="3" key="1">
    <citation type="journal article" date="2014" name="Genome Announc.">
        <title>Genome sequence and annotation of Acremonium chrysogenum, producer of the beta-lactam antibiotic cephalosporin C.</title>
        <authorList>
            <person name="Terfehr D."/>
            <person name="Dahlmann T.A."/>
            <person name="Specht T."/>
            <person name="Zadra I."/>
            <person name="Kuernsteiner H."/>
            <person name="Kueck U."/>
        </authorList>
    </citation>
    <scope>NUCLEOTIDE SEQUENCE [LARGE SCALE GENOMIC DNA]</scope>
    <source>
        <strain evidence="3">ATCC 11550 / CBS 779.69 / DSM 880 / IAM 14645 / JCM 23072 / IMI 49137</strain>
    </source>
</reference>
<feature type="region of interest" description="Disordered" evidence="1">
    <location>
        <begin position="1"/>
        <end position="107"/>
    </location>
</feature>
<evidence type="ECO:0000256" key="1">
    <source>
        <dbReference type="SAM" id="MobiDB-lite"/>
    </source>
</evidence>
<feature type="compositionally biased region" description="Low complexity" evidence="1">
    <location>
        <begin position="20"/>
        <end position="29"/>
    </location>
</feature>
<evidence type="ECO:0000313" key="2">
    <source>
        <dbReference type="EMBL" id="KFH41869.1"/>
    </source>
</evidence>
<dbReference type="Proteomes" id="UP000029964">
    <property type="component" value="Unassembled WGS sequence"/>
</dbReference>